<dbReference type="EMBL" id="BTSY01000003">
    <property type="protein sequence ID" value="GMT17310.1"/>
    <property type="molecule type" value="Genomic_DNA"/>
</dbReference>
<comment type="catalytic activity">
    <reaction evidence="1">
        <text>O-phospho-L-threonyl-[protein] + H2O = L-threonyl-[protein] + phosphate</text>
        <dbReference type="Rhea" id="RHEA:47004"/>
        <dbReference type="Rhea" id="RHEA-COMP:11060"/>
        <dbReference type="Rhea" id="RHEA-COMP:11605"/>
        <dbReference type="ChEBI" id="CHEBI:15377"/>
        <dbReference type="ChEBI" id="CHEBI:30013"/>
        <dbReference type="ChEBI" id="CHEBI:43474"/>
        <dbReference type="ChEBI" id="CHEBI:61977"/>
        <dbReference type="EC" id="3.1.3.16"/>
    </reaction>
</comment>
<protein>
    <recommendedName>
        <fullName evidence="1">Serine/threonine-protein phosphatase</fullName>
        <ecNumber evidence="1">3.1.3.16</ecNumber>
    </recommendedName>
</protein>
<proteinExistence type="inferred from homology"/>
<accession>A0AAV5VH98</accession>
<feature type="domain" description="Serine/threonine specific protein phosphatases" evidence="2">
    <location>
        <begin position="160"/>
        <end position="165"/>
    </location>
</feature>
<dbReference type="SMART" id="SM00156">
    <property type="entry name" value="PP2Ac"/>
    <property type="match status" value="1"/>
</dbReference>
<name>A0AAV5VH98_9BILA</name>
<dbReference type="PANTHER" id="PTHR11668:SF491">
    <property type="entry name" value="SERINE_THREONINE-PROTEIN PHOSPHATASE"/>
    <property type="match status" value="1"/>
</dbReference>
<evidence type="ECO:0000313" key="4">
    <source>
        <dbReference type="Proteomes" id="UP001432322"/>
    </source>
</evidence>
<reference evidence="3" key="1">
    <citation type="submission" date="2023-10" db="EMBL/GenBank/DDBJ databases">
        <title>Genome assembly of Pristionchus species.</title>
        <authorList>
            <person name="Yoshida K."/>
            <person name="Sommer R.J."/>
        </authorList>
    </citation>
    <scope>NUCLEOTIDE SEQUENCE</scope>
    <source>
        <strain evidence="3">RS5133</strain>
    </source>
</reference>
<dbReference type="SUPFAM" id="SSF56300">
    <property type="entry name" value="Metallo-dependent phosphatases"/>
    <property type="match status" value="1"/>
</dbReference>
<dbReference type="Pfam" id="PF00149">
    <property type="entry name" value="Metallophos"/>
    <property type="match status" value="1"/>
</dbReference>
<dbReference type="InterPro" id="IPR004843">
    <property type="entry name" value="Calcineurin-like_PHP"/>
</dbReference>
<comment type="caution">
    <text evidence="3">The sequence shown here is derived from an EMBL/GenBank/DDBJ whole genome shotgun (WGS) entry which is preliminary data.</text>
</comment>
<dbReference type="InterPro" id="IPR006186">
    <property type="entry name" value="Ser/Thr-sp_prot-phosphatase"/>
</dbReference>
<dbReference type="AlphaFoldDB" id="A0AAV5VH98"/>
<dbReference type="CDD" id="cd00144">
    <property type="entry name" value="MPP_PPP_family"/>
    <property type="match status" value="1"/>
</dbReference>
<dbReference type="EC" id="3.1.3.16" evidence="1"/>
<dbReference type="Gene3D" id="3.60.21.10">
    <property type="match status" value="1"/>
</dbReference>
<evidence type="ECO:0000313" key="3">
    <source>
        <dbReference type="EMBL" id="GMT17310.1"/>
    </source>
</evidence>
<feature type="non-terminal residue" evidence="3">
    <location>
        <position position="1"/>
    </location>
</feature>
<dbReference type="Proteomes" id="UP001432322">
    <property type="component" value="Unassembled WGS sequence"/>
</dbReference>
<evidence type="ECO:0000256" key="1">
    <source>
        <dbReference type="RuleBase" id="RU004273"/>
    </source>
</evidence>
<dbReference type="GO" id="GO:0005737">
    <property type="term" value="C:cytoplasm"/>
    <property type="evidence" value="ECO:0007669"/>
    <property type="project" value="TreeGrafter"/>
</dbReference>
<dbReference type="PRINTS" id="PR00114">
    <property type="entry name" value="STPHPHTASE"/>
</dbReference>
<dbReference type="PANTHER" id="PTHR11668">
    <property type="entry name" value="SERINE/THREONINE PROTEIN PHOSPHATASE"/>
    <property type="match status" value="1"/>
</dbReference>
<dbReference type="GO" id="GO:0005634">
    <property type="term" value="C:nucleus"/>
    <property type="evidence" value="ECO:0007669"/>
    <property type="project" value="TreeGrafter"/>
</dbReference>
<keyword evidence="1" id="KW-0378">Hydrolase</keyword>
<gene>
    <name evidence="3" type="ORF">PFISCL1PPCAC_8607</name>
</gene>
<keyword evidence="4" id="KW-1185">Reference proteome</keyword>
<comment type="similarity">
    <text evidence="1">Belongs to the PPP phosphatase family.</text>
</comment>
<dbReference type="PROSITE" id="PS00125">
    <property type="entry name" value="SER_THR_PHOSPHATASE"/>
    <property type="match status" value="1"/>
</dbReference>
<dbReference type="InterPro" id="IPR029052">
    <property type="entry name" value="Metallo-depent_PP-like"/>
</dbReference>
<sequence length="380" mass="42216">VSKQQTFHCVRAREMTKGEKTNVTSGVQSGAPSDMPALRCYKAMLSDLSNPAYGRTEYRFSYADVLRILNDAKQIFRKEPTPVECKAPAVVVADLHGQYGDLLRMFSSFDEIRDGKKSAGYRSQRYIFLGDYVDRGMQSTEVIMMLYLLKILYKSQFILLRGNHETAAINKQYGFHAELARRLRPADADTIFSMVNEVFSYMPLSCLLAKTVLCMHGGISPKLSSLKDILDIPKPIVDPSTNELACDLLWADPMVGLSGFRPNSVRGLSKFFGEDALDNVMRKIGVELIIRGHQVAYSGHRFYHGRKLITLFSAPGYSTKCDNKGAVVRVNSDGRLHFKIFPPTATSLNDDAICEHDLANELDDTHAVAGVAGKNVKGGL</sequence>
<dbReference type="InterPro" id="IPR050341">
    <property type="entry name" value="PP1_catalytic_subunit"/>
</dbReference>
<dbReference type="GO" id="GO:0004722">
    <property type="term" value="F:protein serine/threonine phosphatase activity"/>
    <property type="evidence" value="ECO:0007669"/>
    <property type="project" value="UniProtKB-EC"/>
</dbReference>
<evidence type="ECO:0000259" key="2">
    <source>
        <dbReference type="PROSITE" id="PS00125"/>
    </source>
</evidence>
<organism evidence="3 4">
    <name type="scientific">Pristionchus fissidentatus</name>
    <dbReference type="NCBI Taxonomy" id="1538716"/>
    <lineage>
        <taxon>Eukaryota</taxon>
        <taxon>Metazoa</taxon>
        <taxon>Ecdysozoa</taxon>
        <taxon>Nematoda</taxon>
        <taxon>Chromadorea</taxon>
        <taxon>Rhabditida</taxon>
        <taxon>Rhabditina</taxon>
        <taxon>Diplogasteromorpha</taxon>
        <taxon>Diplogasteroidea</taxon>
        <taxon>Neodiplogasteridae</taxon>
        <taxon>Pristionchus</taxon>
    </lineage>
</organism>